<reference evidence="1 2" key="1">
    <citation type="submission" date="2016-03" db="EMBL/GenBank/DDBJ databases">
        <title>Draft Genome Assembly of Pseudomonas putida strain CBF10-2.</title>
        <authorList>
            <person name="Iyer R.S."/>
            <person name="Damania A."/>
        </authorList>
    </citation>
    <scope>NUCLEOTIDE SEQUENCE [LARGE SCALE GENOMIC DNA]</scope>
    <source>
        <strain evidence="1 2">CBF10-2</strain>
    </source>
</reference>
<evidence type="ECO:0000313" key="2">
    <source>
        <dbReference type="Proteomes" id="UP000077752"/>
    </source>
</evidence>
<protein>
    <recommendedName>
        <fullName evidence="3">Phage protein</fullName>
    </recommendedName>
</protein>
<dbReference type="Proteomes" id="UP000077752">
    <property type="component" value="Unassembled WGS sequence"/>
</dbReference>
<dbReference type="AlphaFoldDB" id="A0A177SRU8"/>
<accession>A0A177SRU8</accession>
<dbReference type="RefSeq" id="WP_064302356.1">
    <property type="nucleotide sequence ID" value="NZ_LUCV01000011.1"/>
</dbReference>
<dbReference type="EMBL" id="LUCV01000011">
    <property type="protein sequence ID" value="OAI93529.1"/>
    <property type="molecule type" value="Genomic_DNA"/>
</dbReference>
<name>A0A177SRU8_PSEPU</name>
<organism evidence="1 2">
    <name type="scientific">Pseudomonas putida</name>
    <name type="common">Arthrobacter siderocapsulatus</name>
    <dbReference type="NCBI Taxonomy" id="303"/>
    <lineage>
        <taxon>Bacteria</taxon>
        <taxon>Pseudomonadati</taxon>
        <taxon>Pseudomonadota</taxon>
        <taxon>Gammaproteobacteria</taxon>
        <taxon>Pseudomonadales</taxon>
        <taxon>Pseudomonadaceae</taxon>
        <taxon>Pseudomonas</taxon>
    </lineage>
</organism>
<sequence>MSDQTFSLDGLYQAVEDHIREAIPGLEAVCFMPAHMTTLPVPMVLLELVDLEPGHDQGTGETAVVARFEARAIVGAEQEDCYRQAAFIASRLAVLLRIQTWGQEVGAAEFLQASQDFTRPELDGYAVWVVEWTQTLYLGDEEWPWPNQPPGTLRLGFVPDTGPGNEGLYIAPESLS</sequence>
<evidence type="ECO:0000313" key="1">
    <source>
        <dbReference type="EMBL" id="OAI93529.1"/>
    </source>
</evidence>
<gene>
    <name evidence="1" type="ORF">AYO28_14150</name>
</gene>
<proteinExistence type="predicted"/>
<evidence type="ECO:0008006" key="3">
    <source>
        <dbReference type="Google" id="ProtNLM"/>
    </source>
</evidence>
<comment type="caution">
    <text evidence="1">The sequence shown here is derived from an EMBL/GenBank/DDBJ whole genome shotgun (WGS) entry which is preliminary data.</text>
</comment>